<sequence>MKEYYYFNYLKSKVRHADLLQYELDRRVYYFGDHFKISFEKRNPLKRRLADFDIVQYVFFLFKKLTSKKNDSKDVLISSVYFNFGEDLRSSGYEVYGVPWTLTKEGSILSFTDFVRIKKFNKILGTANLNQLTSENFQCKIDEIIQIIERVLIENNVKGVFVAQDVGFFERLTIELCKRLSIPTILVLHGAALRYGNTINDNKTDYLCVFGDIFKSKLVESGFPSDKVLVLGHPKYSNSSVPKSLKFDYENILVISKPIPGQPVEYDDKLKGRDKDTNRLKDRGNVILYLWMVQKSLESVGISKARLRVHPSENSDWYVGFLDMEFFEIDRLSLAETLNQSTLVIGPSSSLCLDSLFAGVNYTIFEPLYEDGLDILNDPVGHPFDGSDDRIPVAKDEVSLVEILRNRKKVSLTVLPDFISPALSMELLTKQVIK</sequence>
<organism evidence="1 2">
    <name type="scientific">Pedobacter heparinus (strain ATCC 13125 / DSM 2366 / CIP 104194 / JCM 7457 / NBRC 12017 / NCIMB 9290 / NRRL B-14731 / HIM 762-3)</name>
    <dbReference type="NCBI Taxonomy" id="485917"/>
    <lineage>
        <taxon>Bacteria</taxon>
        <taxon>Pseudomonadati</taxon>
        <taxon>Bacteroidota</taxon>
        <taxon>Sphingobacteriia</taxon>
        <taxon>Sphingobacteriales</taxon>
        <taxon>Sphingobacteriaceae</taxon>
        <taxon>Pedobacter</taxon>
    </lineage>
</organism>
<dbReference type="SUPFAM" id="SSF53756">
    <property type="entry name" value="UDP-Glycosyltransferase/glycogen phosphorylase"/>
    <property type="match status" value="1"/>
</dbReference>
<proteinExistence type="predicted"/>
<dbReference type="EMBL" id="CP001681">
    <property type="protein sequence ID" value="ACU06123.1"/>
    <property type="molecule type" value="Genomic_DNA"/>
</dbReference>
<dbReference type="KEGG" id="phe:Phep_3932"/>
<dbReference type="OrthoDB" id="1300600at2"/>
<evidence type="ECO:0000313" key="2">
    <source>
        <dbReference type="Proteomes" id="UP000000852"/>
    </source>
</evidence>
<evidence type="ECO:0000313" key="1">
    <source>
        <dbReference type="EMBL" id="ACU06123.1"/>
    </source>
</evidence>
<dbReference type="HOGENOM" id="CLU_631416_0_0_10"/>
<dbReference type="STRING" id="485917.Phep_3932"/>
<dbReference type="RefSeq" id="WP_015809731.1">
    <property type="nucleotide sequence ID" value="NC_013061.1"/>
</dbReference>
<reference evidence="1 2" key="1">
    <citation type="journal article" date="2009" name="Stand. Genomic Sci.">
        <title>Complete genome sequence of Pedobacter heparinus type strain (HIM 762-3).</title>
        <authorList>
            <person name="Han C."/>
            <person name="Spring S."/>
            <person name="Lapidus A."/>
            <person name="Del Rio T.G."/>
            <person name="Tice H."/>
            <person name="Copeland A."/>
            <person name="Cheng J.F."/>
            <person name="Lucas S."/>
            <person name="Chen F."/>
            <person name="Nolan M."/>
            <person name="Bruce D."/>
            <person name="Goodwin L."/>
            <person name="Pitluck S."/>
            <person name="Ivanova N."/>
            <person name="Mavromatis K."/>
            <person name="Mikhailova N."/>
            <person name="Pati A."/>
            <person name="Chen A."/>
            <person name="Palaniappan K."/>
            <person name="Land M."/>
            <person name="Hauser L."/>
            <person name="Chang Y.J."/>
            <person name="Jeffries C.C."/>
            <person name="Saunders E."/>
            <person name="Chertkov O."/>
            <person name="Brettin T."/>
            <person name="Goker M."/>
            <person name="Rohde M."/>
            <person name="Bristow J."/>
            <person name="Eisen J.A."/>
            <person name="Markowitz V."/>
            <person name="Hugenholtz P."/>
            <person name="Kyrpides N.C."/>
            <person name="Klenk H.P."/>
            <person name="Detter J.C."/>
        </authorList>
    </citation>
    <scope>NUCLEOTIDE SEQUENCE [LARGE SCALE GENOMIC DNA]</scope>
    <source>
        <strain evidence="2">ATCC 13125 / DSM 2366 / CIP 104194 / JCM 7457 / NBRC 12017 / NCIMB 9290 / NRRL B-14731 / HIM 762-3</strain>
    </source>
</reference>
<gene>
    <name evidence="1" type="ordered locus">Phep_3932</name>
</gene>
<accession>C6XVP8</accession>
<keyword evidence="2" id="KW-1185">Reference proteome</keyword>
<protein>
    <recommendedName>
        <fullName evidence="3">Capsule polysaccharide biosynthesis protein</fullName>
    </recommendedName>
</protein>
<name>C6XVP8_PEDHD</name>
<dbReference type="AlphaFoldDB" id="C6XVP8"/>
<dbReference type="Proteomes" id="UP000000852">
    <property type="component" value="Chromosome"/>
</dbReference>
<evidence type="ECO:0008006" key="3">
    <source>
        <dbReference type="Google" id="ProtNLM"/>
    </source>
</evidence>